<organism evidence="5 6">
    <name type="scientific">Ladona fulva</name>
    <name type="common">Scarce chaser dragonfly</name>
    <name type="synonym">Libellula fulva</name>
    <dbReference type="NCBI Taxonomy" id="123851"/>
    <lineage>
        <taxon>Eukaryota</taxon>
        <taxon>Metazoa</taxon>
        <taxon>Ecdysozoa</taxon>
        <taxon>Arthropoda</taxon>
        <taxon>Hexapoda</taxon>
        <taxon>Insecta</taxon>
        <taxon>Pterygota</taxon>
        <taxon>Palaeoptera</taxon>
        <taxon>Odonata</taxon>
        <taxon>Epiprocta</taxon>
        <taxon>Anisoptera</taxon>
        <taxon>Libelluloidea</taxon>
        <taxon>Libellulidae</taxon>
        <taxon>Ladona</taxon>
    </lineage>
</organism>
<dbReference type="EMBL" id="KZ312436">
    <property type="protein sequence ID" value="KAG8240207.1"/>
    <property type="molecule type" value="Genomic_DNA"/>
</dbReference>
<dbReference type="OrthoDB" id="6020543at2759"/>
<dbReference type="Gene3D" id="2.40.10.10">
    <property type="entry name" value="Trypsin-like serine proteases"/>
    <property type="match status" value="1"/>
</dbReference>
<dbReference type="InterPro" id="IPR009003">
    <property type="entry name" value="Peptidase_S1_PA"/>
</dbReference>
<dbReference type="SMART" id="SM00202">
    <property type="entry name" value="SR"/>
    <property type="match status" value="1"/>
</dbReference>
<keyword evidence="6" id="KW-1185">Reference proteome</keyword>
<accession>A0A8K0KST1</accession>
<dbReference type="AlphaFoldDB" id="A0A8K0KST1"/>
<dbReference type="Pfam" id="PF00530">
    <property type="entry name" value="SRCR"/>
    <property type="match status" value="1"/>
</dbReference>
<feature type="domain" description="Peptidase S1" evidence="3">
    <location>
        <begin position="127"/>
        <end position="226"/>
    </location>
</feature>
<gene>
    <name evidence="5" type="ORF">J437_LFUL018123</name>
</gene>
<proteinExistence type="predicted"/>
<keyword evidence="1 2" id="KW-1015">Disulfide bond</keyword>
<dbReference type="SUPFAM" id="SSF50494">
    <property type="entry name" value="Trypsin-like serine proteases"/>
    <property type="match status" value="1"/>
</dbReference>
<dbReference type="SUPFAM" id="SSF56487">
    <property type="entry name" value="SRCR-like"/>
    <property type="match status" value="1"/>
</dbReference>
<comment type="caution">
    <text evidence="5">The sequence shown here is derived from an EMBL/GenBank/DDBJ whole genome shotgun (WGS) entry which is preliminary data.</text>
</comment>
<evidence type="ECO:0000259" key="4">
    <source>
        <dbReference type="PROSITE" id="PS50287"/>
    </source>
</evidence>
<dbReference type="PROSITE" id="PS50287">
    <property type="entry name" value="SRCR_2"/>
    <property type="match status" value="1"/>
</dbReference>
<dbReference type="PRINTS" id="PR00258">
    <property type="entry name" value="SPERACTRCPTR"/>
</dbReference>
<dbReference type="InterPro" id="IPR001254">
    <property type="entry name" value="Trypsin_dom"/>
</dbReference>
<dbReference type="GO" id="GO:0004252">
    <property type="term" value="F:serine-type endopeptidase activity"/>
    <property type="evidence" value="ECO:0007669"/>
    <property type="project" value="InterPro"/>
</dbReference>
<protein>
    <recommendedName>
        <fullName evidence="7">Neurotrypsin</fullName>
    </recommendedName>
</protein>
<feature type="non-terminal residue" evidence="5">
    <location>
        <position position="1"/>
    </location>
</feature>
<evidence type="ECO:0000256" key="2">
    <source>
        <dbReference type="PROSITE-ProRule" id="PRU00196"/>
    </source>
</evidence>
<dbReference type="PROSITE" id="PS00134">
    <property type="entry name" value="TRYPSIN_HIS"/>
    <property type="match status" value="1"/>
</dbReference>
<evidence type="ECO:0008006" key="7">
    <source>
        <dbReference type="Google" id="ProtNLM"/>
    </source>
</evidence>
<dbReference type="PANTHER" id="PTHR24252:SF7">
    <property type="entry name" value="HYALIN"/>
    <property type="match status" value="1"/>
</dbReference>
<reference evidence="5" key="2">
    <citation type="submission" date="2017-10" db="EMBL/GenBank/DDBJ databases">
        <title>Ladona fulva Genome sequencing and assembly.</title>
        <authorList>
            <person name="Murali S."/>
            <person name="Richards S."/>
            <person name="Bandaranaike D."/>
            <person name="Bellair M."/>
            <person name="Blankenburg K."/>
            <person name="Chao H."/>
            <person name="Dinh H."/>
            <person name="Doddapaneni H."/>
            <person name="Dugan-Rocha S."/>
            <person name="Elkadiri S."/>
            <person name="Gnanaolivu R."/>
            <person name="Hernandez B."/>
            <person name="Skinner E."/>
            <person name="Javaid M."/>
            <person name="Lee S."/>
            <person name="Li M."/>
            <person name="Ming W."/>
            <person name="Munidasa M."/>
            <person name="Muniz J."/>
            <person name="Nguyen L."/>
            <person name="Hughes D."/>
            <person name="Osuji N."/>
            <person name="Pu L.-L."/>
            <person name="Puazo M."/>
            <person name="Qu C."/>
            <person name="Quiroz J."/>
            <person name="Raj R."/>
            <person name="Weissenberger G."/>
            <person name="Xin Y."/>
            <person name="Zou X."/>
            <person name="Han Y."/>
            <person name="Worley K."/>
            <person name="Muzny D."/>
            <person name="Gibbs R."/>
        </authorList>
    </citation>
    <scope>NUCLEOTIDE SEQUENCE</scope>
    <source>
        <strain evidence="5">Sampled in the wild</strain>
    </source>
</reference>
<dbReference type="Pfam" id="PF00089">
    <property type="entry name" value="Trypsin"/>
    <property type="match status" value="1"/>
</dbReference>
<dbReference type="PANTHER" id="PTHR24252">
    <property type="entry name" value="ACROSIN-RELATED"/>
    <property type="match status" value="1"/>
</dbReference>
<dbReference type="InterPro" id="IPR018114">
    <property type="entry name" value="TRYPSIN_HIS"/>
</dbReference>
<reference evidence="5" key="1">
    <citation type="submission" date="2013-04" db="EMBL/GenBank/DDBJ databases">
        <authorList>
            <person name="Qu J."/>
            <person name="Murali S.C."/>
            <person name="Bandaranaike D."/>
            <person name="Bellair M."/>
            <person name="Blankenburg K."/>
            <person name="Chao H."/>
            <person name="Dinh H."/>
            <person name="Doddapaneni H."/>
            <person name="Downs B."/>
            <person name="Dugan-Rocha S."/>
            <person name="Elkadiri S."/>
            <person name="Gnanaolivu R.D."/>
            <person name="Hernandez B."/>
            <person name="Javaid M."/>
            <person name="Jayaseelan J.C."/>
            <person name="Lee S."/>
            <person name="Li M."/>
            <person name="Ming W."/>
            <person name="Munidasa M."/>
            <person name="Muniz J."/>
            <person name="Nguyen L."/>
            <person name="Ongeri F."/>
            <person name="Osuji N."/>
            <person name="Pu L.-L."/>
            <person name="Puazo M."/>
            <person name="Qu C."/>
            <person name="Quiroz J."/>
            <person name="Raj R."/>
            <person name="Weissenberger G."/>
            <person name="Xin Y."/>
            <person name="Zou X."/>
            <person name="Han Y."/>
            <person name="Richards S."/>
            <person name="Worley K."/>
            <person name="Muzny D."/>
            <person name="Gibbs R."/>
        </authorList>
    </citation>
    <scope>NUCLEOTIDE SEQUENCE</scope>
    <source>
        <strain evidence="5">Sampled in the wild</strain>
    </source>
</reference>
<dbReference type="Gene3D" id="3.10.250.10">
    <property type="entry name" value="SRCR-like domain"/>
    <property type="match status" value="1"/>
</dbReference>
<dbReference type="PROSITE" id="PS50240">
    <property type="entry name" value="TRYPSIN_DOM"/>
    <property type="match status" value="1"/>
</dbReference>
<feature type="disulfide bond" evidence="2">
    <location>
        <begin position="29"/>
        <end position="39"/>
    </location>
</feature>
<dbReference type="InterPro" id="IPR036772">
    <property type="entry name" value="SRCR-like_dom_sf"/>
</dbReference>
<dbReference type="InterPro" id="IPR001190">
    <property type="entry name" value="SRCR"/>
</dbReference>
<evidence type="ECO:0000256" key="1">
    <source>
        <dbReference type="ARBA" id="ARBA00023157"/>
    </source>
</evidence>
<sequence>MGWGSGVLALKDAHYGPGRGPIWLDELHCSGEEETLLECPRFPWGKSNCGHSEDASVRCTAPGDSAFIRRAQNPIYTWARSPPQTNGQHAKNAKDILPVGCGIQTNVSVWLEAFNVEKKAIAAQPRVIGGSEFKLGPIPWQASLRIRSHAGKSVHWCGAVVLSPLLILTAGHCLQDYAKEAYFIRVGDYDTELDEGTEQEVPIEEIYLHEEFNVGTYLNHDISLVK</sequence>
<dbReference type="GO" id="GO:0016020">
    <property type="term" value="C:membrane"/>
    <property type="evidence" value="ECO:0007669"/>
    <property type="project" value="InterPro"/>
</dbReference>
<comment type="caution">
    <text evidence="2">Lacks conserved residue(s) required for the propagation of feature annotation.</text>
</comment>
<evidence type="ECO:0000313" key="6">
    <source>
        <dbReference type="Proteomes" id="UP000792457"/>
    </source>
</evidence>
<dbReference type="Proteomes" id="UP000792457">
    <property type="component" value="Unassembled WGS sequence"/>
</dbReference>
<dbReference type="GO" id="GO:0006508">
    <property type="term" value="P:proteolysis"/>
    <property type="evidence" value="ECO:0007669"/>
    <property type="project" value="InterPro"/>
</dbReference>
<evidence type="ECO:0000313" key="5">
    <source>
        <dbReference type="EMBL" id="KAG8240207.1"/>
    </source>
</evidence>
<feature type="domain" description="SRCR" evidence="4">
    <location>
        <begin position="1"/>
        <end position="60"/>
    </location>
</feature>
<dbReference type="InterPro" id="IPR043504">
    <property type="entry name" value="Peptidase_S1_PA_chymotrypsin"/>
</dbReference>
<name>A0A8K0KST1_LADFU</name>
<evidence type="ECO:0000259" key="3">
    <source>
        <dbReference type="PROSITE" id="PS50240"/>
    </source>
</evidence>